<accession>A0A5E4U1A8</accession>
<gene>
    <name evidence="6" type="ORF">PIN31115_01745</name>
</gene>
<evidence type="ECO:0000256" key="4">
    <source>
        <dbReference type="SAM" id="MobiDB-lite"/>
    </source>
</evidence>
<dbReference type="InterPro" id="IPR036390">
    <property type="entry name" value="WH_DNA-bd_sf"/>
</dbReference>
<organism evidence="6 7">
    <name type="scientific">Pandoraea iniqua</name>
    <dbReference type="NCBI Taxonomy" id="2508288"/>
    <lineage>
        <taxon>Bacteria</taxon>
        <taxon>Pseudomonadati</taxon>
        <taxon>Pseudomonadota</taxon>
        <taxon>Betaproteobacteria</taxon>
        <taxon>Burkholderiales</taxon>
        <taxon>Burkholderiaceae</taxon>
        <taxon>Pandoraea</taxon>
    </lineage>
</organism>
<evidence type="ECO:0000313" key="7">
    <source>
        <dbReference type="Proteomes" id="UP000333828"/>
    </source>
</evidence>
<keyword evidence="2" id="KW-0238">DNA-binding</keyword>
<reference evidence="6 7" key="1">
    <citation type="submission" date="2019-08" db="EMBL/GenBank/DDBJ databases">
        <authorList>
            <person name="Peeters C."/>
        </authorList>
    </citation>
    <scope>NUCLEOTIDE SEQUENCE [LARGE SCALE GENOMIC DNA]</scope>
    <source>
        <strain evidence="6 7">LMG 31115</strain>
    </source>
</reference>
<dbReference type="PROSITE" id="PS50995">
    <property type="entry name" value="HTH_MARR_2"/>
    <property type="match status" value="1"/>
</dbReference>
<keyword evidence="1" id="KW-0805">Transcription regulation</keyword>
<proteinExistence type="predicted"/>
<evidence type="ECO:0000256" key="2">
    <source>
        <dbReference type="ARBA" id="ARBA00023125"/>
    </source>
</evidence>
<evidence type="ECO:0000313" key="6">
    <source>
        <dbReference type="EMBL" id="VVD93887.1"/>
    </source>
</evidence>
<name>A0A5E4U1A8_9BURK</name>
<dbReference type="SMART" id="SM00347">
    <property type="entry name" value="HTH_MARR"/>
    <property type="match status" value="1"/>
</dbReference>
<dbReference type="GO" id="GO:0003677">
    <property type="term" value="F:DNA binding"/>
    <property type="evidence" value="ECO:0007669"/>
    <property type="project" value="UniProtKB-KW"/>
</dbReference>
<keyword evidence="7" id="KW-1185">Reference proteome</keyword>
<dbReference type="PANTHER" id="PTHR35790:SF4">
    <property type="entry name" value="HTH-TYPE TRANSCRIPTIONAL REGULATOR PCHR"/>
    <property type="match status" value="1"/>
</dbReference>
<feature type="domain" description="HTH marR-type" evidence="5">
    <location>
        <begin position="30"/>
        <end position="167"/>
    </location>
</feature>
<dbReference type="RefSeq" id="WP_150683720.1">
    <property type="nucleotide sequence ID" value="NZ_CABPSI010000002.1"/>
</dbReference>
<sequence>MTPSQSRRSRHMPKSNPKPSGSPEPVSAAPSDLPQLTSFQLRQLTNIYTKGSSSVYERNFGLTLNEWRSIALLHSISGMSLNRLAEQAQFDRGLMSRTVTTLEARGILQRSTDSSDARGVVISLTAHGRDLVKQVFPVAEELNDRLLSVLTRAERDALPKILDKLTYQARIMLDQEREEAGNGD</sequence>
<dbReference type="InterPro" id="IPR000835">
    <property type="entry name" value="HTH_MarR-typ"/>
</dbReference>
<protein>
    <submittedName>
        <fullName evidence="6">Putative HTH-type transcriptional regulator</fullName>
    </submittedName>
</protein>
<dbReference type="InterPro" id="IPR052067">
    <property type="entry name" value="Metal_resp_HTH_trans_reg"/>
</dbReference>
<dbReference type="InterPro" id="IPR036388">
    <property type="entry name" value="WH-like_DNA-bd_sf"/>
</dbReference>
<dbReference type="Gene3D" id="1.10.10.10">
    <property type="entry name" value="Winged helix-like DNA-binding domain superfamily/Winged helix DNA-binding domain"/>
    <property type="match status" value="1"/>
</dbReference>
<evidence type="ECO:0000256" key="1">
    <source>
        <dbReference type="ARBA" id="ARBA00023015"/>
    </source>
</evidence>
<dbReference type="PRINTS" id="PR00598">
    <property type="entry name" value="HTHMARR"/>
</dbReference>
<dbReference type="Proteomes" id="UP000333828">
    <property type="component" value="Unassembled WGS sequence"/>
</dbReference>
<dbReference type="Pfam" id="PF01047">
    <property type="entry name" value="MarR"/>
    <property type="match status" value="1"/>
</dbReference>
<evidence type="ECO:0000256" key="3">
    <source>
        <dbReference type="ARBA" id="ARBA00023163"/>
    </source>
</evidence>
<dbReference type="GO" id="GO:0003700">
    <property type="term" value="F:DNA-binding transcription factor activity"/>
    <property type="evidence" value="ECO:0007669"/>
    <property type="project" value="InterPro"/>
</dbReference>
<feature type="region of interest" description="Disordered" evidence="4">
    <location>
        <begin position="1"/>
        <end position="32"/>
    </location>
</feature>
<dbReference type="AlphaFoldDB" id="A0A5E4U1A8"/>
<evidence type="ECO:0000259" key="5">
    <source>
        <dbReference type="PROSITE" id="PS50995"/>
    </source>
</evidence>
<dbReference type="SUPFAM" id="SSF46785">
    <property type="entry name" value="Winged helix' DNA-binding domain"/>
    <property type="match status" value="1"/>
</dbReference>
<keyword evidence="3" id="KW-0804">Transcription</keyword>
<dbReference type="PANTHER" id="PTHR35790">
    <property type="entry name" value="HTH-TYPE TRANSCRIPTIONAL REGULATOR PCHR"/>
    <property type="match status" value="1"/>
</dbReference>
<dbReference type="EMBL" id="CABPSI010000002">
    <property type="protein sequence ID" value="VVD93887.1"/>
    <property type="molecule type" value="Genomic_DNA"/>
</dbReference>